<feature type="compositionally biased region" description="Low complexity" evidence="1">
    <location>
        <begin position="327"/>
        <end position="348"/>
    </location>
</feature>
<dbReference type="PANTHER" id="PTHR31286">
    <property type="entry name" value="GLYCINE-RICH CELL WALL STRUCTURAL PROTEIN 1.8-LIKE"/>
    <property type="match status" value="1"/>
</dbReference>
<dbReference type="Pfam" id="PF14111">
    <property type="entry name" value="DUF4283"/>
    <property type="match status" value="1"/>
</dbReference>
<feature type="compositionally biased region" description="Low complexity" evidence="1">
    <location>
        <begin position="1"/>
        <end position="27"/>
    </location>
</feature>
<dbReference type="InterPro" id="IPR040256">
    <property type="entry name" value="At4g02000-like"/>
</dbReference>
<proteinExistence type="predicted"/>
<evidence type="ECO:0000313" key="3">
    <source>
        <dbReference type="EMBL" id="RAL45416.1"/>
    </source>
</evidence>
<feature type="domain" description="DUF4283" evidence="2">
    <location>
        <begin position="100"/>
        <end position="180"/>
    </location>
</feature>
<evidence type="ECO:0000256" key="1">
    <source>
        <dbReference type="SAM" id="MobiDB-lite"/>
    </source>
</evidence>
<feature type="compositionally biased region" description="Basic and acidic residues" evidence="1">
    <location>
        <begin position="298"/>
        <end position="313"/>
    </location>
</feature>
<reference evidence="3 4" key="1">
    <citation type="submission" date="2018-06" db="EMBL/GenBank/DDBJ databases">
        <title>The Genome of Cuscuta australis (Dodder) Provides Insight into the Evolution of Plant Parasitism.</title>
        <authorList>
            <person name="Liu H."/>
        </authorList>
    </citation>
    <scope>NUCLEOTIDE SEQUENCE [LARGE SCALE GENOMIC DNA]</scope>
    <source>
        <strain evidence="4">cv. Yunnan</strain>
        <tissue evidence="3">Vines</tissue>
    </source>
</reference>
<accession>A0A328DIY5</accession>
<gene>
    <name evidence="3" type="ORF">DM860_013812</name>
</gene>
<comment type="caution">
    <text evidence="3">The sequence shown here is derived from an EMBL/GenBank/DDBJ whole genome shotgun (WGS) entry which is preliminary data.</text>
</comment>
<evidence type="ECO:0000313" key="4">
    <source>
        <dbReference type="Proteomes" id="UP000249390"/>
    </source>
</evidence>
<protein>
    <recommendedName>
        <fullName evidence="2">DUF4283 domain-containing protein</fullName>
    </recommendedName>
</protein>
<keyword evidence="4" id="KW-1185">Reference proteome</keyword>
<sequence>MPATSSGGASGHPPSSTPTSSHPNSSSQSLHGKSSAPRLQAASYKPDLFKGLKPGKSYAAATIAQANQVTTINLPHRSVDKFKGLPCISFSKEEVENLAAKFSKALVGTFFFNRASLDFIRTTLERMGFIGFSVTLIDSTHILLNFSSDDDFHRCFKRREWSLGAYKMLISKWTPNFDPNVESPIMPIWISIKNLPIHFHAKESLMQIARIFGNPIKLDSTTENFGRPSIARICVEVDISQPQTNKFFILNGEQPVLLEAFYEEVPLFCLECKGISRHKESCTHFKHADSQTKIQARSLDRNIPKGSGKEPVKKQFQQKTDKTPVPSTSLSQTSQTIQDKNHHSLPTTDNPPPGPPISPPHFSTNHFTTNK</sequence>
<dbReference type="EMBL" id="NQVE01000134">
    <property type="protein sequence ID" value="RAL45416.1"/>
    <property type="molecule type" value="Genomic_DNA"/>
</dbReference>
<feature type="region of interest" description="Disordered" evidence="1">
    <location>
        <begin position="1"/>
        <end position="38"/>
    </location>
</feature>
<feature type="region of interest" description="Disordered" evidence="1">
    <location>
        <begin position="287"/>
        <end position="371"/>
    </location>
</feature>
<organism evidence="3 4">
    <name type="scientific">Cuscuta australis</name>
    <dbReference type="NCBI Taxonomy" id="267555"/>
    <lineage>
        <taxon>Eukaryota</taxon>
        <taxon>Viridiplantae</taxon>
        <taxon>Streptophyta</taxon>
        <taxon>Embryophyta</taxon>
        <taxon>Tracheophyta</taxon>
        <taxon>Spermatophyta</taxon>
        <taxon>Magnoliopsida</taxon>
        <taxon>eudicotyledons</taxon>
        <taxon>Gunneridae</taxon>
        <taxon>Pentapetalae</taxon>
        <taxon>asterids</taxon>
        <taxon>lamiids</taxon>
        <taxon>Solanales</taxon>
        <taxon>Convolvulaceae</taxon>
        <taxon>Cuscuteae</taxon>
        <taxon>Cuscuta</taxon>
        <taxon>Cuscuta subgen. Grammica</taxon>
        <taxon>Cuscuta sect. Cleistogrammica</taxon>
    </lineage>
</organism>
<feature type="compositionally biased region" description="Pro residues" evidence="1">
    <location>
        <begin position="349"/>
        <end position="359"/>
    </location>
</feature>
<dbReference type="InterPro" id="IPR025558">
    <property type="entry name" value="DUF4283"/>
</dbReference>
<dbReference type="PANTHER" id="PTHR31286:SF180">
    <property type="entry name" value="OS10G0362600 PROTEIN"/>
    <property type="match status" value="1"/>
</dbReference>
<evidence type="ECO:0000259" key="2">
    <source>
        <dbReference type="Pfam" id="PF14111"/>
    </source>
</evidence>
<name>A0A328DIY5_9ASTE</name>
<dbReference type="Proteomes" id="UP000249390">
    <property type="component" value="Unassembled WGS sequence"/>
</dbReference>
<dbReference type="AlphaFoldDB" id="A0A328DIY5"/>